<keyword evidence="4 5" id="KW-0472">Membrane</keyword>
<dbReference type="GO" id="GO:0016020">
    <property type="term" value="C:membrane"/>
    <property type="evidence" value="ECO:0007669"/>
    <property type="project" value="UniProtKB-SubCell"/>
</dbReference>
<keyword evidence="3 5" id="KW-1133">Transmembrane helix</keyword>
<evidence type="ECO:0000256" key="4">
    <source>
        <dbReference type="ARBA" id="ARBA00023136"/>
    </source>
</evidence>
<name>A0AA41G3M7_9EURY</name>
<feature type="transmembrane region" description="Helical" evidence="5">
    <location>
        <begin position="192"/>
        <end position="214"/>
    </location>
</feature>
<keyword evidence="2 5" id="KW-0812">Transmembrane</keyword>
<evidence type="ECO:0000256" key="2">
    <source>
        <dbReference type="ARBA" id="ARBA00022692"/>
    </source>
</evidence>
<dbReference type="RefSeq" id="WP_162414418.1">
    <property type="nucleotide sequence ID" value="NZ_JAHQXE010000004.1"/>
</dbReference>
<proteinExistence type="predicted"/>
<evidence type="ECO:0000313" key="7">
    <source>
        <dbReference type="EMBL" id="MBV0902849.1"/>
    </source>
</evidence>
<evidence type="ECO:0000256" key="5">
    <source>
        <dbReference type="SAM" id="Phobius"/>
    </source>
</evidence>
<dbReference type="InterPro" id="IPR006977">
    <property type="entry name" value="Yip1_dom"/>
</dbReference>
<dbReference type="AlphaFoldDB" id="A0AA41G3M7"/>
<comment type="subcellular location">
    <subcellularLocation>
        <location evidence="1">Membrane</location>
        <topology evidence="1">Multi-pass membrane protein</topology>
    </subcellularLocation>
</comment>
<evidence type="ECO:0000259" key="6">
    <source>
        <dbReference type="Pfam" id="PF04893"/>
    </source>
</evidence>
<feature type="transmembrane region" description="Helical" evidence="5">
    <location>
        <begin position="21"/>
        <end position="46"/>
    </location>
</feature>
<organism evidence="7 8">
    <name type="scientific">Haloarcula salina</name>
    <dbReference type="NCBI Taxonomy" id="1429914"/>
    <lineage>
        <taxon>Archaea</taxon>
        <taxon>Methanobacteriati</taxon>
        <taxon>Methanobacteriota</taxon>
        <taxon>Stenosarchaea group</taxon>
        <taxon>Halobacteria</taxon>
        <taxon>Halobacteriales</taxon>
        <taxon>Haloarculaceae</taxon>
        <taxon>Haloarcula</taxon>
    </lineage>
</organism>
<keyword evidence="8" id="KW-1185">Reference proteome</keyword>
<evidence type="ECO:0000256" key="3">
    <source>
        <dbReference type="ARBA" id="ARBA00022989"/>
    </source>
</evidence>
<feature type="transmembrane region" description="Helical" evidence="5">
    <location>
        <begin position="144"/>
        <end position="166"/>
    </location>
</feature>
<comment type="caution">
    <text evidence="7">The sequence shown here is derived from an EMBL/GenBank/DDBJ whole genome shotgun (WGS) entry which is preliminary data.</text>
</comment>
<dbReference type="EMBL" id="JAHQXE010000004">
    <property type="protein sequence ID" value="MBV0902849.1"/>
    <property type="molecule type" value="Genomic_DNA"/>
</dbReference>
<evidence type="ECO:0000313" key="8">
    <source>
        <dbReference type="Proteomes" id="UP001166304"/>
    </source>
</evidence>
<evidence type="ECO:0000256" key="1">
    <source>
        <dbReference type="ARBA" id="ARBA00004141"/>
    </source>
</evidence>
<feature type="transmembrane region" description="Helical" evidence="5">
    <location>
        <begin position="106"/>
        <end position="132"/>
    </location>
</feature>
<dbReference type="Proteomes" id="UP001166304">
    <property type="component" value="Unassembled WGS sequence"/>
</dbReference>
<feature type="domain" description="Yip1" evidence="6">
    <location>
        <begin position="7"/>
        <end position="242"/>
    </location>
</feature>
<feature type="transmembrane region" description="Helical" evidence="5">
    <location>
        <begin position="226"/>
        <end position="242"/>
    </location>
</feature>
<reference evidence="7" key="1">
    <citation type="submission" date="2021-06" db="EMBL/GenBank/DDBJ databases">
        <title>New haloarchaea isolates fom saline soil.</title>
        <authorList>
            <person name="Duran-Viseras A."/>
            <person name="Sanchez-Porro C.S."/>
            <person name="Ventosa A."/>
        </authorList>
    </citation>
    <scope>NUCLEOTIDE SEQUENCE</scope>
    <source>
        <strain evidence="7">JCM 18369</strain>
    </source>
</reference>
<gene>
    <name evidence="7" type="ORF">KTS37_13730</name>
</gene>
<accession>A0AA41G3M7</accession>
<dbReference type="Pfam" id="PF04893">
    <property type="entry name" value="Yip1"/>
    <property type="match status" value="1"/>
</dbReference>
<protein>
    <submittedName>
        <fullName evidence="7">YIP1 family protein</fullName>
    </submittedName>
</protein>
<sequence length="243" mass="25741">MSPRTPLLRPDRYFKSREPDAARGLVVAALVTIASVALVAGLGVVFTEKIDGTVMIDNPDRPSEAFCDSDQNSMFTEMSEVSFDCDAPAEIERDIDPIIRDALGQFYLSMLVGLPIALLGTAVVLHVGTAVCGGRGGFGNSFAVTAWGFAPILVTMPLGLVALWFMMDPVTITPETAPAVLERTVLGSLRPWLPVATALNVASTAWGAVVWTFGLERGRDVSRAQAAAVAAVTASVFFLIGLL</sequence>